<protein>
    <submittedName>
        <fullName evidence="2">Squalene-associated FAD-dependent desaturase</fullName>
    </submittedName>
</protein>
<comment type="caution">
    <text evidence="2">The sequence shown here is derived from an EMBL/GenBank/DDBJ whole genome shotgun (WGS) entry which is preliminary data.</text>
</comment>
<dbReference type="OrthoDB" id="7849608at2"/>
<dbReference type="EMBL" id="QPJU01000001">
    <property type="protein sequence ID" value="RCX11533.1"/>
    <property type="molecule type" value="Genomic_DNA"/>
</dbReference>
<dbReference type="Pfam" id="PF01593">
    <property type="entry name" value="Amino_oxidase"/>
    <property type="match status" value="1"/>
</dbReference>
<sequence length="488" mass="50614">MAKPVGSIAKPVCRKIAIVGAGWAGMAAALAVAQAGHEAIVLEAAQAIGGRARALFDPKNPGRPLDNGQHILIGAYSECLRLMRLVGVAPESALLRLPLALRFADGSGLQLPDLPPPWGALAGIATARGWRWRDKWALLRLAAAWQRRGFACAPHATVAQLCAGLPQQLREDFIAPLCVSALNTPVHEASGAVFLRVLHDSLLGGRGGSHLLLPRTDLGSLFPEPAARWLRAHGGALHTGRRVQRLVREGASGRGASVATGWLLDGERFDAVVLATSAGAAARLVHAGADTAPAAERPALHAWAACAQALRHTAIATVYAQCAAADRLPATIGAVRRTARGAAQGVLPQPLLALRSSAMQPAQFVFDRGALGGPPGLLAFVVSAADTSDTTRADIERHVLAQAQAQLAHLLPGPLHAVQTVVEKRATFACTPALQRPPASLLPGLWACGDYVAGPYPATLEGAVRSGTAAGRQAVACLRGVSAETTTE</sequence>
<feature type="domain" description="Amine oxidase" evidence="1">
    <location>
        <begin position="24"/>
        <end position="470"/>
    </location>
</feature>
<dbReference type="Proteomes" id="UP000252174">
    <property type="component" value="Unassembled WGS sequence"/>
</dbReference>
<dbReference type="NCBIfam" id="TIGR03467">
    <property type="entry name" value="HpnE"/>
    <property type="match status" value="1"/>
</dbReference>
<organism evidence="2 3">
    <name type="scientific">Extensimonas vulgaris</name>
    <dbReference type="NCBI Taxonomy" id="1031594"/>
    <lineage>
        <taxon>Bacteria</taxon>
        <taxon>Pseudomonadati</taxon>
        <taxon>Pseudomonadota</taxon>
        <taxon>Betaproteobacteria</taxon>
        <taxon>Burkholderiales</taxon>
        <taxon>Comamonadaceae</taxon>
        <taxon>Extensimonas</taxon>
    </lineage>
</organism>
<keyword evidence="3" id="KW-1185">Reference proteome</keyword>
<dbReference type="AlphaFoldDB" id="A0A369AR93"/>
<evidence type="ECO:0000313" key="2">
    <source>
        <dbReference type="EMBL" id="RCX11533.1"/>
    </source>
</evidence>
<proteinExistence type="predicted"/>
<reference evidence="2 3" key="1">
    <citation type="submission" date="2018-07" db="EMBL/GenBank/DDBJ databases">
        <title>Genomic Encyclopedia of Type Strains, Phase IV (KMG-IV): sequencing the most valuable type-strain genomes for metagenomic binning, comparative biology and taxonomic classification.</title>
        <authorList>
            <person name="Goeker M."/>
        </authorList>
    </citation>
    <scope>NUCLEOTIDE SEQUENCE [LARGE SCALE GENOMIC DNA]</scope>
    <source>
        <strain evidence="2 3">DSM 100911</strain>
    </source>
</reference>
<evidence type="ECO:0000313" key="3">
    <source>
        <dbReference type="Proteomes" id="UP000252174"/>
    </source>
</evidence>
<dbReference type="Gene3D" id="1.10.405.20">
    <property type="match status" value="1"/>
</dbReference>
<accession>A0A369AR93</accession>
<dbReference type="PANTHER" id="PTHR42923">
    <property type="entry name" value="PROTOPORPHYRINOGEN OXIDASE"/>
    <property type="match status" value="1"/>
</dbReference>
<name>A0A369AR93_9BURK</name>
<dbReference type="InterPro" id="IPR036188">
    <property type="entry name" value="FAD/NAD-bd_sf"/>
</dbReference>
<dbReference type="Gene3D" id="3.50.50.60">
    <property type="entry name" value="FAD/NAD(P)-binding domain"/>
    <property type="match status" value="2"/>
</dbReference>
<dbReference type="SUPFAM" id="SSF51905">
    <property type="entry name" value="FAD/NAD(P)-binding domain"/>
    <property type="match status" value="1"/>
</dbReference>
<dbReference type="InterPro" id="IPR017830">
    <property type="entry name" value="SQase_HpnE"/>
</dbReference>
<dbReference type="Gene3D" id="3.90.660.10">
    <property type="match status" value="1"/>
</dbReference>
<dbReference type="RefSeq" id="WP_114481723.1">
    <property type="nucleotide sequence ID" value="NZ_QPJU01000001.1"/>
</dbReference>
<dbReference type="InterPro" id="IPR050464">
    <property type="entry name" value="Zeta_carotene_desat/Oxidored"/>
</dbReference>
<gene>
    <name evidence="2" type="ORF">DFR45_10155</name>
</gene>
<dbReference type="GO" id="GO:0016491">
    <property type="term" value="F:oxidoreductase activity"/>
    <property type="evidence" value="ECO:0007669"/>
    <property type="project" value="InterPro"/>
</dbReference>
<dbReference type="PANTHER" id="PTHR42923:SF47">
    <property type="entry name" value="BLR3003 PROTEIN"/>
    <property type="match status" value="1"/>
</dbReference>
<evidence type="ECO:0000259" key="1">
    <source>
        <dbReference type="Pfam" id="PF01593"/>
    </source>
</evidence>
<dbReference type="InterPro" id="IPR002937">
    <property type="entry name" value="Amino_oxidase"/>
</dbReference>